<name>A0ACB7P0P4_9PEZI</name>
<evidence type="ECO:0000313" key="2">
    <source>
        <dbReference type="Proteomes" id="UP000724584"/>
    </source>
</evidence>
<dbReference type="Proteomes" id="UP000724584">
    <property type="component" value="Unassembled WGS sequence"/>
</dbReference>
<accession>A0ACB7P0P4</accession>
<evidence type="ECO:0000313" key="1">
    <source>
        <dbReference type="EMBL" id="KAH6617386.1"/>
    </source>
</evidence>
<keyword evidence="2" id="KW-1185">Reference proteome</keyword>
<comment type="caution">
    <text evidence="1">The sequence shown here is derived from an EMBL/GenBank/DDBJ whole genome shotgun (WGS) entry which is preliminary data.</text>
</comment>
<reference evidence="1 2" key="1">
    <citation type="journal article" date="2021" name="Nat. Commun.">
        <title>Genetic determinants of endophytism in the Arabidopsis root mycobiome.</title>
        <authorList>
            <person name="Mesny F."/>
            <person name="Miyauchi S."/>
            <person name="Thiergart T."/>
            <person name="Pickel B."/>
            <person name="Atanasova L."/>
            <person name="Karlsson M."/>
            <person name="Huettel B."/>
            <person name="Barry K.W."/>
            <person name="Haridas S."/>
            <person name="Chen C."/>
            <person name="Bauer D."/>
            <person name="Andreopoulos W."/>
            <person name="Pangilinan J."/>
            <person name="LaButti K."/>
            <person name="Riley R."/>
            <person name="Lipzen A."/>
            <person name="Clum A."/>
            <person name="Drula E."/>
            <person name="Henrissat B."/>
            <person name="Kohler A."/>
            <person name="Grigoriev I.V."/>
            <person name="Martin F.M."/>
            <person name="Hacquard S."/>
        </authorList>
    </citation>
    <scope>NUCLEOTIDE SEQUENCE [LARGE SCALE GENOMIC DNA]</scope>
    <source>
        <strain evidence="1 2">MPI-SDFR-AT-0079</strain>
    </source>
</reference>
<gene>
    <name evidence="1" type="ORF">F5144DRAFT_391678</name>
</gene>
<proteinExistence type="predicted"/>
<protein>
    <submittedName>
        <fullName evidence="1">Uncharacterized protein</fullName>
    </submittedName>
</protein>
<organism evidence="1 2">
    <name type="scientific">Chaetomium tenue</name>
    <dbReference type="NCBI Taxonomy" id="1854479"/>
    <lineage>
        <taxon>Eukaryota</taxon>
        <taxon>Fungi</taxon>
        <taxon>Dikarya</taxon>
        <taxon>Ascomycota</taxon>
        <taxon>Pezizomycotina</taxon>
        <taxon>Sordariomycetes</taxon>
        <taxon>Sordariomycetidae</taxon>
        <taxon>Sordariales</taxon>
        <taxon>Chaetomiaceae</taxon>
        <taxon>Chaetomium</taxon>
    </lineage>
</organism>
<sequence>MSASGRSTRTGGGDGDGDGLDSESILDASVSFAHRTTTRLPRDDSVGTNIYDQEQVDFLALITAIADLYTQDDVLEMQCRGEGGRSSGMAVSRGAVGEVSAVYAAFKNRPRTATPEQGRRRRHIVVLKRARDKMFLPDGDHSNADIARSFITEIRILSHKSLRQHAHIVKLLGVHWDHIDTGCPEPLLVLEKAEADLASALKPDNPYCPLSFEAKRAIALGIAQGLSALHRSGIIHGDIKPENILLFNKPILHAKITDFSHSLLDTGETRKLVGGTEKYAGPEWQRSAPTGQLLKTDVYSYGLVFSELMLGHRITELLQLYPPPNVSWPPLSAPELLRSLKDEDDMCRYLCNLTCYSVHQRPEDPTSSDQDIQLVFSVLESTVVLHPEKRDLEKVMSILQEGGSTSEEHSRIERIESLLSSEAISIPYSSLRSISHVVMDQVVRSLRSVSLSQTDTRRGAALMELAMCHASFIACSTRESTLEDFSPDAQASQSFNALVSAATLGNPWARAASHRISLALGQQMSTELSEIMRDWLFTEAANGSRIALESLLDLDPRLAQEASNKYIRQAILGSDNDHAADRAHNPSHPGSDNYDSLLLHLAASAGDKETLEAVLRSRSEGRLGSAVVNRRNNHGDTPLLCAARAGRSHLITLLLDHGADPTITNSLGETPLHFLDKFDGSDIPTAVRLLLDAGADPGHEATGFSGSAYIETRPIGRSCPRLRAVFANSPLALEALLSQEDGDGIARTMLPSAGTQATLLAWALRLHHWRILEVLERHLRGSALFRDMEKARVRVGSAQCSFVELCIMGCQPAGTSHSGLDIPEPFLRMLNHGADHKRALERSLEFLMSHEPRFFVTSCGTARNPLFYAIQQGHHDAAAFLASVNHAAFAPRALFRTPCNPWARCRETLSLLGGLPPWGEDDLTWDEYKYRPTDPMPRKDRIRTRLEQEQALTSQRSKMGRPVWFAHASQSFRGFGVDGPVGNNLGRDPDEIPDSESEDEEGRADGCPHSSALRSIRAVLGQRRTLRWATGSREGRRSGAVAASSTSLTEDADSSNALLGAVAVAGVEDEITAIPNYRGLEGEVDAVTTAILYGKRKIFYDLLLGAAEQTIRQPAGFPCYYARNGDNNIQAHIHRVQQNDSHAEGDISYRFPKQASRFSVTTSEPNDNSEVFDGILRYPLLYMTLIARSIHRDLSLAKLLLDVMGKLSIADPHGWNSTSEFEDACMAVDNAGGQTCPLYHACYLGWDELAILLMQRGASPGSRMWCRGEYHISLPRSLSVVAGLFVLTRNHRGEVERLLLNAVAAGEPFEQMVTAEDIELLWKYPPGKPQRTGLFPEAEPWRKGAAYWDEDGRLTYSDLFVKPPRDYIALWEAIAIADSIQERKVREDAKSIVVEAARHRDLAALHALIRDMRLDPNQSVEQWGSLSEVMWMFEVRFLHPMTALEAVSCSEAVSDEKCSERGLDLKKIDAEIAQLLVSGGAVRRGWWARNTAEVIARQNWYDCVAERKKDVEFENAMDEMDDWDNVGDWYPH</sequence>
<dbReference type="EMBL" id="JAGIZQ010000007">
    <property type="protein sequence ID" value="KAH6617386.1"/>
    <property type="molecule type" value="Genomic_DNA"/>
</dbReference>